<evidence type="ECO:0000313" key="3">
    <source>
        <dbReference type="EMBL" id="MFF0546867.1"/>
    </source>
</evidence>
<organism evidence="3 4">
    <name type="scientific">Nocardia thailandica</name>
    <dbReference type="NCBI Taxonomy" id="257275"/>
    <lineage>
        <taxon>Bacteria</taxon>
        <taxon>Bacillati</taxon>
        <taxon>Actinomycetota</taxon>
        <taxon>Actinomycetes</taxon>
        <taxon>Mycobacteriales</taxon>
        <taxon>Nocardiaceae</taxon>
        <taxon>Nocardia</taxon>
    </lineage>
</organism>
<evidence type="ECO:0000313" key="4">
    <source>
        <dbReference type="Proteomes" id="UP001601444"/>
    </source>
</evidence>
<evidence type="ECO:0000259" key="2">
    <source>
        <dbReference type="Pfam" id="PF13662"/>
    </source>
</evidence>
<dbReference type="EMBL" id="JBIAMX010000028">
    <property type="protein sequence ID" value="MFF0546867.1"/>
    <property type="molecule type" value="Genomic_DNA"/>
</dbReference>
<feature type="region of interest" description="Disordered" evidence="1">
    <location>
        <begin position="951"/>
        <end position="989"/>
    </location>
</feature>
<feature type="domain" description="Toprim" evidence="2">
    <location>
        <begin position="212"/>
        <end position="282"/>
    </location>
</feature>
<sequence>MSAPHETTEQGPRSWVKVTTALEQAMGPGRRAGAWTQYCCPVHENDGRRHRPSLITQHFDTDGKTEIKCLAGCSRDDILAAVELEVRDLYDRPARGRSRGPRRPGQAPAARPKSRADIAIEAAGVSVASHKPDLGRQRSAWRTVDTYEYVRADGTVAGVVRRRQARFEHGTTKSFSQQAWDPEAGRWRDSGFDKIPYRLPQVREAIGDGDRVIYICEGEKDVHAAESAGLTATTNVGGALSWTREHAEKLAGVHTVVIVVDHDAPGYRRAERVMESLVGIAQRVRVVGAATGKDLHDHLQVGHEIADLTPIPGLDPFTPITAAPAVEAGETTPTPGGPTAMPEYLLAPSGEAPAMHSDDVDHMHRNWTQVMQLVMARLMAGAAEAAERRRRSLEQIAENRRLSEEEQARQREAERHAAEIKLKKILDSDLRKAPRAVIERMVSDAAAWSAESDLAREALGKLAVHVQSRYGVRIDTETGEVSVAAHVAARPELGQALLAAEGEQADGSRLKMAQIRMVELISEQKSLPEETRAELLAEIEAWRSQPGTRQLEGLTKKLAAAKIPAPVRHRIRFIAAYLGHPGEIAPLSDSGTHEAAARATRELRRIPEQLVDPGEEAKAHIDALLVRYQDAQMIGGPTDSLRERLAHEVALLNPEDQAKARARGIEIRDNPAKEQKPLWPQHVDRTELGTQVHTYAQLARRAEALQAAAGALEGTADDGVLKRAAEARKKIVDAIAHGENLHPLEKDQLRAVLTDINAGKNSVPDLMFVDDKSAAALDRARADTHAQSTSRVTRRQIEQALESSGAPVGTVRRAREQITAVMDAQMHLASGRISLPEYEETGRMERLDAQLQGLGVNEAVRNRVQGLLSRAREESAIDGLQARRIADVWSEREDGVAKSRMPSRSQYSYTRHERVAQLKRGLEQDGLTADEVLQNVAALSGRAAPLAAAAAAGKKRASKGKDDDAPAQGMTSPAQRWQGRAADGPGHSR</sequence>
<reference evidence="3 4" key="1">
    <citation type="submission" date="2024-10" db="EMBL/GenBank/DDBJ databases">
        <title>The Natural Products Discovery Center: Release of the First 8490 Sequenced Strains for Exploring Actinobacteria Biosynthetic Diversity.</title>
        <authorList>
            <person name="Kalkreuter E."/>
            <person name="Kautsar S.A."/>
            <person name="Yang D."/>
            <person name="Bader C.D."/>
            <person name="Teijaro C.N."/>
            <person name="Fluegel L."/>
            <person name="Davis C.M."/>
            <person name="Simpson J.R."/>
            <person name="Lauterbach L."/>
            <person name="Steele A.D."/>
            <person name="Gui C."/>
            <person name="Meng S."/>
            <person name="Li G."/>
            <person name="Viehrig K."/>
            <person name="Ye F."/>
            <person name="Su P."/>
            <person name="Kiefer A.F."/>
            <person name="Nichols A."/>
            <person name="Cepeda A.J."/>
            <person name="Yan W."/>
            <person name="Fan B."/>
            <person name="Jiang Y."/>
            <person name="Adhikari A."/>
            <person name="Zheng C.-J."/>
            <person name="Schuster L."/>
            <person name="Cowan T.M."/>
            <person name="Smanski M.J."/>
            <person name="Chevrette M.G."/>
            <person name="De Carvalho L.P.S."/>
            <person name="Shen B."/>
        </authorList>
    </citation>
    <scope>NUCLEOTIDE SEQUENCE [LARGE SCALE GENOMIC DNA]</scope>
    <source>
        <strain evidence="3 4">NPDC004045</strain>
    </source>
</reference>
<protein>
    <submittedName>
        <fullName evidence="3">Toprim domain-containing protein</fullName>
    </submittedName>
</protein>
<dbReference type="CDD" id="cd01029">
    <property type="entry name" value="TOPRIM_primases"/>
    <property type="match status" value="1"/>
</dbReference>
<evidence type="ECO:0000256" key="1">
    <source>
        <dbReference type="SAM" id="MobiDB-lite"/>
    </source>
</evidence>
<gene>
    <name evidence="3" type="ORF">ACFYTF_28925</name>
</gene>
<dbReference type="Pfam" id="PF13662">
    <property type="entry name" value="Toprim_4"/>
    <property type="match status" value="1"/>
</dbReference>
<keyword evidence="4" id="KW-1185">Reference proteome</keyword>
<comment type="caution">
    <text evidence="3">The sequence shown here is derived from an EMBL/GenBank/DDBJ whole genome shotgun (WGS) entry which is preliminary data.</text>
</comment>
<dbReference type="InterPro" id="IPR034154">
    <property type="entry name" value="TOPRIM_DnaG/twinkle"/>
</dbReference>
<dbReference type="Gene3D" id="3.40.1360.10">
    <property type="match status" value="1"/>
</dbReference>
<name>A0ABW6PWT3_9NOCA</name>
<feature type="region of interest" description="Disordered" evidence="1">
    <location>
        <begin position="891"/>
        <end position="911"/>
    </location>
</feature>
<proteinExistence type="predicted"/>
<dbReference type="SUPFAM" id="SSF56731">
    <property type="entry name" value="DNA primase core"/>
    <property type="match status" value="1"/>
</dbReference>
<accession>A0ABW6PWT3</accession>
<feature type="region of interest" description="Disordered" evidence="1">
    <location>
        <begin position="93"/>
        <end position="115"/>
    </location>
</feature>
<dbReference type="Proteomes" id="UP001601444">
    <property type="component" value="Unassembled WGS sequence"/>
</dbReference>
<dbReference type="InterPro" id="IPR006171">
    <property type="entry name" value="TOPRIM_dom"/>
</dbReference>
<dbReference type="RefSeq" id="WP_387703052.1">
    <property type="nucleotide sequence ID" value="NZ_JBIAMX010000028.1"/>
</dbReference>